<reference evidence="1" key="1">
    <citation type="journal article" date="2021" name="Proc. Natl. Acad. Sci. U.S.A.">
        <title>A Catalog of Tens of Thousands of Viruses from Human Metagenomes Reveals Hidden Associations with Chronic Diseases.</title>
        <authorList>
            <person name="Tisza M.J."/>
            <person name="Buck C.B."/>
        </authorList>
    </citation>
    <scope>NUCLEOTIDE SEQUENCE</scope>
    <source>
        <strain evidence="1">Ctvns3</strain>
    </source>
</reference>
<name>A0A8S5PD50_9CAUD</name>
<dbReference type="EMBL" id="BK015391">
    <property type="protein sequence ID" value="DAE04600.1"/>
    <property type="molecule type" value="Genomic_DNA"/>
</dbReference>
<organism evidence="1">
    <name type="scientific">Myoviridae sp. ctvns3</name>
    <dbReference type="NCBI Taxonomy" id="2825204"/>
    <lineage>
        <taxon>Viruses</taxon>
        <taxon>Duplodnaviria</taxon>
        <taxon>Heunggongvirae</taxon>
        <taxon>Uroviricota</taxon>
        <taxon>Caudoviricetes</taxon>
    </lineage>
</organism>
<sequence>MSIWGIGLYQPRLYDLCCPAQCPLLKRHIFHHIPKHPLI</sequence>
<accession>A0A8S5PD50</accession>
<proteinExistence type="predicted"/>
<evidence type="ECO:0000313" key="1">
    <source>
        <dbReference type="EMBL" id="DAE04600.1"/>
    </source>
</evidence>
<protein>
    <submittedName>
        <fullName evidence="1">Uncharacterized protein</fullName>
    </submittedName>
</protein>